<accession>A0A1C4FXA9</accession>
<dbReference type="InterPro" id="IPR038666">
    <property type="entry name" value="SSP1_head-tail_sf"/>
</dbReference>
<dbReference type="Proteomes" id="UP000195991">
    <property type="component" value="Unassembled WGS sequence"/>
</dbReference>
<dbReference type="NCBIfam" id="TIGR01563">
    <property type="entry name" value="gp16_SPP1"/>
    <property type="match status" value="1"/>
</dbReference>
<protein>
    <recommendedName>
        <fullName evidence="3">Phage head closure protein</fullName>
    </recommendedName>
</protein>
<sequence length="121" mass="14130">MITVMIMNPSKLNKRITIQQEITNKKDEEGNPIPAEWKDAVTVWARAKTPFGKGFNYEIFAGNTENAVRTVNFFMRFRKGIDSKMRVLYDGRLFEIKAVVDVDEQHKETCLVCEERSIWQK</sequence>
<dbReference type="EMBL" id="FMBI01000039">
    <property type="protein sequence ID" value="SCC60570.1"/>
    <property type="molecule type" value="Genomic_DNA"/>
</dbReference>
<evidence type="ECO:0008006" key="3">
    <source>
        <dbReference type="Google" id="ProtNLM"/>
    </source>
</evidence>
<dbReference type="InterPro" id="IPR008767">
    <property type="entry name" value="Phage_SPP1_head-tail_adaptor"/>
</dbReference>
<evidence type="ECO:0000313" key="2">
    <source>
        <dbReference type="Proteomes" id="UP000195991"/>
    </source>
</evidence>
<dbReference type="AlphaFoldDB" id="A0A1C4FXA9"/>
<organism evidence="1 2">
    <name type="scientific">Bacillus thuringiensis</name>
    <dbReference type="NCBI Taxonomy" id="1428"/>
    <lineage>
        <taxon>Bacteria</taxon>
        <taxon>Bacillati</taxon>
        <taxon>Bacillota</taxon>
        <taxon>Bacilli</taxon>
        <taxon>Bacillales</taxon>
        <taxon>Bacillaceae</taxon>
        <taxon>Bacillus</taxon>
        <taxon>Bacillus cereus group</taxon>
    </lineage>
</organism>
<gene>
    <name evidence="1" type="ORF">BTT61001_04909</name>
</gene>
<dbReference type="Pfam" id="PF05521">
    <property type="entry name" value="Phage_HCP"/>
    <property type="match status" value="1"/>
</dbReference>
<reference evidence="1 2" key="1">
    <citation type="submission" date="2016-08" db="EMBL/GenBank/DDBJ databases">
        <authorList>
            <person name="Seilhamer J.J."/>
        </authorList>
    </citation>
    <scope>NUCLEOTIDE SEQUENCE [LARGE SCALE GENOMIC DNA]</scope>
    <source>
        <strain evidence="1 2">IEBC_T61001</strain>
    </source>
</reference>
<proteinExistence type="predicted"/>
<name>A0A1C4FXA9_BACTU</name>
<evidence type="ECO:0000313" key="1">
    <source>
        <dbReference type="EMBL" id="SCC60570.1"/>
    </source>
</evidence>
<dbReference type="Gene3D" id="2.40.10.270">
    <property type="entry name" value="Bacteriophage SPP1 head-tail adaptor protein"/>
    <property type="match status" value="1"/>
</dbReference>